<proteinExistence type="predicted"/>
<dbReference type="InterPro" id="IPR003497">
    <property type="entry name" value="BRO_N_domain"/>
</dbReference>
<evidence type="ECO:0000259" key="1">
    <source>
        <dbReference type="PROSITE" id="PS51750"/>
    </source>
</evidence>
<dbReference type="AlphaFoldDB" id="A0A077NC82"/>
<dbReference type="SMART" id="SM01040">
    <property type="entry name" value="Bro-N"/>
    <property type="match status" value="1"/>
</dbReference>
<dbReference type="Proteomes" id="UP000028511">
    <property type="component" value="Unassembled WGS sequence"/>
</dbReference>
<evidence type="ECO:0000313" key="3">
    <source>
        <dbReference type="Proteomes" id="UP000028511"/>
    </source>
</evidence>
<gene>
    <name evidence="2" type="ORF">XBP1_1620005</name>
</gene>
<dbReference type="RefSeq" id="WP_038215578.1">
    <property type="nucleotide sequence ID" value="NZ_CAWLWN010000148.1"/>
</dbReference>
<accession>A0A077NC82</accession>
<organism evidence="2 3">
    <name type="scientific">Xenorhabdus bovienii str. puntauvense</name>
    <dbReference type="NCBI Taxonomy" id="1398201"/>
    <lineage>
        <taxon>Bacteria</taxon>
        <taxon>Pseudomonadati</taxon>
        <taxon>Pseudomonadota</taxon>
        <taxon>Gammaproteobacteria</taxon>
        <taxon>Enterobacterales</taxon>
        <taxon>Morganellaceae</taxon>
        <taxon>Xenorhabdus</taxon>
    </lineage>
</organism>
<protein>
    <recommendedName>
        <fullName evidence="1">Bro-N domain-containing protein</fullName>
    </recommendedName>
</protein>
<dbReference type="PROSITE" id="PS51750">
    <property type="entry name" value="BRO_N"/>
    <property type="match status" value="1"/>
</dbReference>
<reference evidence="2" key="1">
    <citation type="submission" date="2013-07" db="EMBL/GenBank/DDBJ databases">
        <title>Sub-species coevolution in mutualistic symbiosis.</title>
        <authorList>
            <person name="Murfin K."/>
            <person name="Klassen J."/>
            <person name="Lee M."/>
            <person name="Forst S."/>
            <person name="Stock P."/>
            <person name="Goodrich-Blair H."/>
        </authorList>
    </citation>
    <scope>NUCLEOTIDE SEQUENCE [LARGE SCALE GENOMIC DNA]</scope>
    <source>
        <strain evidence="2">Puntauvense</strain>
    </source>
</reference>
<feature type="domain" description="Bro-N" evidence="1">
    <location>
        <begin position="2"/>
        <end position="126"/>
    </location>
</feature>
<dbReference type="Pfam" id="PF02498">
    <property type="entry name" value="Bro-N"/>
    <property type="match status" value="1"/>
</dbReference>
<sequence>MNNNLMKICYQGETGESDIRTIIISDILYISLRDILTTLNKENREINAHYATKSMIGIIRAQLEALDSDEYKMINIEYNSTFEGEKEVFVTQPGLYRVMSSDRSAAGKRFQKWLFHEVIPSLTKHGVYPPPSSGKGSALAKMAEIVAQNSRMIADTIILQEKLAEDFYLVKGKIDSMETRVEHLEFQTIYNDNEMQTLKERLSFFDIRLNEKDFKETLAWCENITFLQGRKKIYATDRDKTLFSIQTIDDAISIMRDKEKINN</sequence>
<dbReference type="EMBL" id="CBSW010000071">
    <property type="protein sequence ID" value="CDG95822.1"/>
    <property type="molecule type" value="Genomic_DNA"/>
</dbReference>
<name>A0A077NC82_XENBV</name>
<dbReference type="HOGENOM" id="CLU_1056640_0_0_6"/>
<comment type="caution">
    <text evidence="2">The sequence shown here is derived from an EMBL/GenBank/DDBJ whole genome shotgun (WGS) entry which is preliminary data.</text>
</comment>
<evidence type="ECO:0000313" key="2">
    <source>
        <dbReference type="EMBL" id="CDG95822.1"/>
    </source>
</evidence>